<dbReference type="PROSITE" id="PS00966">
    <property type="entry name" value="PMI_I_2"/>
    <property type="match status" value="1"/>
</dbReference>
<dbReference type="Gene3D" id="1.10.441.10">
    <property type="entry name" value="Phosphomannose Isomerase, domain 2"/>
    <property type="match status" value="1"/>
</dbReference>
<dbReference type="PIRSF" id="PIRSF001480">
    <property type="entry name" value="Mannose-6-phosphate_isomerase"/>
    <property type="match status" value="1"/>
</dbReference>
<dbReference type="GO" id="GO:0005829">
    <property type="term" value="C:cytosol"/>
    <property type="evidence" value="ECO:0007669"/>
    <property type="project" value="TreeGrafter"/>
</dbReference>
<dbReference type="NCBIfam" id="TIGR00218">
    <property type="entry name" value="manA"/>
    <property type="match status" value="1"/>
</dbReference>
<gene>
    <name evidence="15" type="ORF">ZIOFF_003100</name>
</gene>
<evidence type="ECO:0000256" key="2">
    <source>
        <dbReference type="ARBA" id="ARBA00004666"/>
    </source>
</evidence>
<organism evidence="15 16">
    <name type="scientific">Zingiber officinale</name>
    <name type="common">Ginger</name>
    <name type="synonym">Amomum zingiber</name>
    <dbReference type="NCBI Taxonomy" id="94328"/>
    <lineage>
        <taxon>Eukaryota</taxon>
        <taxon>Viridiplantae</taxon>
        <taxon>Streptophyta</taxon>
        <taxon>Embryophyta</taxon>
        <taxon>Tracheophyta</taxon>
        <taxon>Spermatophyta</taxon>
        <taxon>Magnoliopsida</taxon>
        <taxon>Liliopsida</taxon>
        <taxon>Zingiberales</taxon>
        <taxon>Zingiberaceae</taxon>
        <taxon>Zingiber</taxon>
    </lineage>
</organism>
<keyword evidence="7 10" id="KW-0413">Isomerase</keyword>
<dbReference type="InterPro" id="IPR001250">
    <property type="entry name" value="Man6P_Isoase-1"/>
</dbReference>
<evidence type="ECO:0000256" key="6">
    <source>
        <dbReference type="ARBA" id="ARBA00022833"/>
    </source>
</evidence>
<dbReference type="PANTHER" id="PTHR10309:SF0">
    <property type="entry name" value="MANNOSE-6-PHOSPHATE ISOMERASE"/>
    <property type="match status" value="1"/>
</dbReference>
<dbReference type="PRINTS" id="PR00714">
    <property type="entry name" value="MAN6PISMRASE"/>
</dbReference>
<dbReference type="Pfam" id="PF20512">
    <property type="entry name" value="PMI_typeI_hel"/>
    <property type="match status" value="1"/>
</dbReference>
<feature type="domain" description="Phosphomannose isomerase type I catalytic" evidence="13">
    <location>
        <begin position="66"/>
        <end position="208"/>
    </location>
</feature>
<name>A0A8J5HXV1_ZINOF</name>
<sequence>MPRRPIAQGIQSASTALVSNLCSLSALKAPRTPTPAFVDEESQPASLLLIGFPFSPEAMEAPLRPLRLRCSVQNYDWGRRGEDSTVARLFERNSGAEIDPSRPYAEFWMGTHESGPSFTGSDSEEVTLKKWIRENPGALGDKVVAKWGTDLPFLFKILSVASALSIQAHPDKELARMLHRMRPNVYKDPNHKPEMAIALTEFKALCGFVSMEELKDVLIGVPEIAELVGNDETNKIICMRELNGYVNAKAVIQSVFTKLMSANKDAILALVSKLKNRLEAENKVNWSIYIRRLSEREQLALLLEKQYHADVGVLAAFFLNYVKLSPGEALYIGPNEPHAYISGECIECMAASDNVVRAGLTPKYIDVPTLCSMLTYKQAFPQILRGIQLNPFITRYTPPFDEFEVDCCILPSKESVVFSPIPGPSIFIIVTGEGRLQTGSTDEERVMEGDVYFVPAHNEIHLSAAPDKPIHLYRSGVNSRIFG</sequence>
<protein>
    <recommendedName>
        <fullName evidence="4 10">Mannose-6-phosphate isomerase</fullName>
        <ecNumber evidence="4 10">5.3.1.8</ecNumber>
    </recommendedName>
</protein>
<evidence type="ECO:0000259" key="14">
    <source>
        <dbReference type="Pfam" id="PF20512"/>
    </source>
</evidence>
<comment type="pathway">
    <text evidence="2">Nucleotide-sugar biosynthesis; GDP-alpha-D-mannose biosynthesis; alpha-D-mannose 1-phosphate from D-fructose 6-phosphate: step 1/2.</text>
</comment>
<evidence type="ECO:0000256" key="4">
    <source>
        <dbReference type="ARBA" id="ARBA00011956"/>
    </source>
</evidence>
<comment type="similarity">
    <text evidence="3 11">Belongs to the mannose-6-phosphate isomerase type 1 family.</text>
</comment>
<dbReference type="Gene3D" id="2.60.120.10">
    <property type="entry name" value="Jelly Rolls"/>
    <property type="match status" value="2"/>
</dbReference>
<dbReference type="GO" id="GO:0009298">
    <property type="term" value="P:GDP-mannose biosynthetic process"/>
    <property type="evidence" value="ECO:0007669"/>
    <property type="project" value="UniProtKB-UniPathway"/>
</dbReference>
<evidence type="ECO:0000256" key="10">
    <source>
        <dbReference type="RuleBase" id="RU000611"/>
    </source>
</evidence>
<dbReference type="GO" id="GO:0004476">
    <property type="term" value="F:mannose-6-phosphate isomerase activity"/>
    <property type="evidence" value="ECO:0007669"/>
    <property type="project" value="UniProtKB-EC"/>
</dbReference>
<dbReference type="InterPro" id="IPR046457">
    <property type="entry name" value="PMI_typeI_cat"/>
</dbReference>
<comment type="catalytic activity">
    <reaction evidence="1 10">
        <text>D-mannose 6-phosphate = D-fructose 6-phosphate</text>
        <dbReference type="Rhea" id="RHEA:12356"/>
        <dbReference type="ChEBI" id="CHEBI:58735"/>
        <dbReference type="ChEBI" id="CHEBI:61527"/>
        <dbReference type="EC" id="5.3.1.8"/>
    </reaction>
</comment>
<evidence type="ECO:0000313" key="16">
    <source>
        <dbReference type="Proteomes" id="UP000734854"/>
    </source>
</evidence>
<dbReference type="AlphaFoldDB" id="A0A8J5HXV1"/>
<keyword evidence="6 9" id="KW-0862">Zinc</keyword>
<keyword evidence="5 9" id="KW-0479">Metal-binding</keyword>
<dbReference type="InterPro" id="IPR014710">
    <property type="entry name" value="RmlC-like_jellyroll"/>
</dbReference>
<dbReference type="InterPro" id="IPR046458">
    <property type="entry name" value="PMI_typeI_hel"/>
</dbReference>
<evidence type="ECO:0000256" key="11">
    <source>
        <dbReference type="RuleBase" id="RU004189"/>
    </source>
</evidence>
<evidence type="ECO:0000313" key="15">
    <source>
        <dbReference type="EMBL" id="KAG6537997.1"/>
    </source>
</evidence>
<dbReference type="Proteomes" id="UP000734854">
    <property type="component" value="Unassembled WGS sequence"/>
</dbReference>
<dbReference type="InterPro" id="IPR018050">
    <property type="entry name" value="Pmannose_isomerase-type1_CS"/>
</dbReference>
<evidence type="ECO:0000259" key="12">
    <source>
        <dbReference type="Pfam" id="PF01238"/>
    </source>
</evidence>
<dbReference type="FunFam" id="2.60.120.10:FF:000044">
    <property type="entry name" value="Mannose-6-phosphate isomerase"/>
    <property type="match status" value="1"/>
</dbReference>
<feature type="binding site" evidence="9">
    <location>
        <position position="167"/>
    </location>
    <ligand>
        <name>Zn(2+)</name>
        <dbReference type="ChEBI" id="CHEBI:29105"/>
    </ligand>
</feature>
<dbReference type="InterPro" id="IPR011051">
    <property type="entry name" value="RmlC_Cupin_sf"/>
</dbReference>
<evidence type="ECO:0000256" key="5">
    <source>
        <dbReference type="ARBA" id="ARBA00022723"/>
    </source>
</evidence>
<dbReference type="GO" id="GO:0005975">
    <property type="term" value="P:carbohydrate metabolic process"/>
    <property type="evidence" value="ECO:0007669"/>
    <property type="project" value="InterPro"/>
</dbReference>
<dbReference type="SUPFAM" id="SSF51182">
    <property type="entry name" value="RmlC-like cupins"/>
    <property type="match status" value="1"/>
</dbReference>
<dbReference type="PANTHER" id="PTHR10309">
    <property type="entry name" value="MANNOSE-6-PHOSPHATE ISOMERASE"/>
    <property type="match status" value="1"/>
</dbReference>
<feature type="domain" description="Phosphomannose isomerase type I helical insertion" evidence="14">
    <location>
        <begin position="230"/>
        <end position="319"/>
    </location>
</feature>
<accession>A0A8J5HXV1</accession>
<keyword evidence="16" id="KW-1185">Reference proteome</keyword>
<feature type="domain" description="Phosphomannose isomerase type I C-terminal" evidence="12">
    <location>
        <begin position="396"/>
        <end position="440"/>
    </location>
</feature>
<feature type="binding site" evidence="9">
    <location>
        <position position="169"/>
    </location>
    <ligand>
        <name>Zn(2+)</name>
        <dbReference type="ChEBI" id="CHEBI:29105"/>
    </ligand>
</feature>
<dbReference type="EC" id="5.3.1.8" evidence="4 10"/>
<comment type="caution">
    <text evidence="15">The sequence shown here is derived from an EMBL/GenBank/DDBJ whole genome shotgun (WGS) entry which is preliminary data.</text>
</comment>
<dbReference type="InterPro" id="IPR016305">
    <property type="entry name" value="Mannose-6-P_Isomerase"/>
</dbReference>
<feature type="binding site" evidence="9">
    <location>
        <position position="194"/>
    </location>
    <ligand>
        <name>Zn(2+)</name>
        <dbReference type="ChEBI" id="CHEBI:29105"/>
    </ligand>
</feature>
<dbReference type="UniPathway" id="UPA00126">
    <property type="reaction ID" value="UER00423"/>
</dbReference>
<comment type="cofactor">
    <cofactor evidence="9 10">
        <name>Zn(2+)</name>
        <dbReference type="ChEBI" id="CHEBI:29105"/>
    </cofactor>
    <text evidence="9 10">Binds 1 zinc ion per subunit.</text>
</comment>
<feature type="binding site" evidence="9">
    <location>
        <position position="338"/>
    </location>
    <ligand>
        <name>Zn(2+)</name>
        <dbReference type="ChEBI" id="CHEBI:29105"/>
    </ligand>
</feature>
<evidence type="ECO:0000256" key="9">
    <source>
        <dbReference type="PIRSR" id="PIRSR001480-2"/>
    </source>
</evidence>
<evidence type="ECO:0000256" key="1">
    <source>
        <dbReference type="ARBA" id="ARBA00000757"/>
    </source>
</evidence>
<evidence type="ECO:0000259" key="13">
    <source>
        <dbReference type="Pfam" id="PF20511"/>
    </source>
</evidence>
<proteinExistence type="inferred from homology"/>
<evidence type="ECO:0000256" key="7">
    <source>
        <dbReference type="ARBA" id="ARBA00023235"/>
    </source>
</evidence>
<dbReference type="Pfam" id="PF20511">
    <property type="entry name" value="PMI_typeI_cat"/>
    <property type="match status" value="1"/>
</dbReference>
<dbReference type="PROSITE" id="PS00965">
    <property type="entry name" value="PMI_I_1"/>
    <property type="match status" value="1"/>
</dbReference>
<dbReference type="EMBL" id="JACMSC010000001">
    <property type="protein sequence ID" value="KAG6537997.1"/>
    <property type="molecule type" value="Genomic_DNA"/>
</dbReference>
<evidence type="ECO:0000256" key="3">
    <source>
        <dbReference type="ARBA" id="ARBA00010772"/>
    </source>
</evidence>
<feature type="active site" evidence="8">
    <location>
        <position position="357"/>
    </location>
</feature>
<reference evidence="15 16" key="1">
    <citation type="submission" date="2020-08" db="EMBL/GenBank/DDBJ databases">
        <title>Plant Genome Project.</title>
        <authorList>
            <person name="Zhang R.-G."/>
        </authorList>
    </citation>
    <scope>NUCLEOTIDE SEQUENCE [LARGE SCALE GENOMIC DNA]</scope>
    <source>
        <tissue evidence="15">Rhizome</tissue>
    </source>
</reference>
<dbReference type="GO" id="GO:0008270">
    <property type="term" value="F:zinc ion binding"/>
    <property type="evidence" value="ECO:0007669"/>
    <property type="project" value="InterPro"/>
</dbReference>
<dbReference type="CDD" id="cd07011">
    <property type="entry name" value="cupin_PMI_type_I_N"/>
    <property type="match status" value="1"/>
</dbReference>
<dbReference type="Pfam" id="PF01238">
    <property type="entry name" value="PMI_typeI_C"/>
    <property type="match status" value="1"/>
</dbReference>
<evidence type="ECO:0000256" key="8">
    <source>
        <dbReference type="PIRSR" id="PIRSR001480-1"/>
    </source>
</evidence>
<dbReference type="InterPro" id="IPR046456">
    <property type="entry name" value="PMI_typeI_C"/>
</dbReference>